<feature type="region of interest" description="Disordered" evidence="5">
    <location>
        <begin position="703"/>
        <end position="725"/>
    </location>
</feature>
<dbReference type="Pfam" id="PF00009">
    <property type="entry name" value="GTP_EFTU"/>
    <property type="match status" value="1"/>
</dbReference>
<dbReference type="GO" id="GO:0005739">
    <property type="term" value="C:mitochondrion"/>
    <property type="evidence" value="ECO:0007669"/>
    <property type="project" value="TreeGrafter"/>
</dbReference>
<feature type="compositionally biased region" description="Basic residues" evidence="5">
    <location>
        <begin position="398"/>
        <end position="410"/>
    </location>
</feature>
<keyword evidence="4" id="KW-0342">GTP-binding</keyword>
<dbReference type="GO" id="GO:0032790">
    <property type="term" value="P:ribosome disassembly"/>
    <property type="evidence" value="ECO:0007669"/>
    <property type="project" value="TreeGrafter"/>
</dbReference>
<dbReference type="InterPro" id="IPR000640">
    <property type="entry name" value="EFG_V-like"/>
</dbReference>
<dbReference type="Proteomes" id="UP001165085">
    <property type="component" value="Unassembled WGS sequence"/>
</dbReference>
<dbReference type="Gene3D" id="2.40.30.10">
    <property type="entry name" value="Translation factors"/>
    <property type="match status" value="1"/>
</dbReference>
<dbReference type="Gene3D" id="3.40.50.300">
    <property type="entry name" value="P-loop containing nucleotide triphosphate hydrolases"/>
    <property type="match status" value="1"/>
</dbReference>
<gene>
    <name evidence="7" type="ORF">TrST_g3752</name>
</gene>
<dbReference type="PRINTS" id="PR00315">
    <property type="entry name" value="ELONGATNFCT"/>
</dbReference>
<dbReference type="InterPro" id="IPR027417">
    <property type="entry name" value="P-loop_NTPase"/>
</dbReference>
<evidence type="ECO:0000313" key="8">
    <source>
        <dbReference type="Proteomes" id="UP001165085"/>
    </source>
</evidence>
<dbReference type="GO" id="GO:0005525">
    <property type="term" value="F:GTP binding"/>
    <property type="evidence" value="ECO:0007669"/>
    <property type="project" value="UniProtKB-KW"/>
</dbReference>
<proteinExistence type="predicted"/>
<dbReference type="FunFam" id="3.30.70.240:FF:000001">
    <property type="entry name" value="Elongation factor G"/>
    <property type="match status" value="1"/>
</dbReference>
<dbReference type="Pfam" id="PF00679">
    <property type="entry name" value="EFG_C"/>
    <property type="match status" value="1"/>
</dbReference>
<dbReference type="InterPro" id="IPR000795">
    <property type="entry name" value="T_Tr_GTP-bd_dom"/>
</dbReference>
<sequence>MFTPIQRSTRSLFLSSISRSTLLSKLRTYTLRFAHSYPSTSHLPTLRNVGVFAHVDAGKTTITENFLDVSDVVVNPGMVDSGTTVTDFLPAERERGITIQSACISLGWGGANKNDTKINLIDTPGHVDFSVEISRSVAVLDGAVLVVDGVEGVQAQTETVWTAMQRLGVAGNLLLDVGDNDNGEISDDGNVLPSPLPCISCINKLDRVGADFYNAVDTLNKKLKRQDGSSSHAVPIQMPLVKCELTNKVVPAFPDAVEGEFVGVVDLVSNPMRRIVWEESDKGKGGRPQLAVEELLVGDEMLGAAEEARFNLIESLAEVDDGEISEHYLEETIPPQSVLIKSLREATINNKAMPVVAAAALKRKGIEPILDSICSFLPSPLDVPAPAVQSVAGEGEKKTKKQKKAEKKKKSKDDYPLGHPLHDSLLALAFKVVHVKGRGGGDGRVVFARVFSGTLESRKTLRSVNAEMLQTGQAGKNKVERPSALLELSGGKMDALEDGVAKSGEVCAIVGLKNVETGDTLVLSGDPMTRNVCLGGVSAPKPVLTVKLEPKGSEDERKLEEALRILCVEDPSLNVETGDGDSSGMGGGGGILLSGLGELHVEVVCDRLTREFKCDVKIGEPAVALKEALTPETVLGGEELINFEREIAGNRIQAAVALRLEGVEGGGGEGIDGGVEGQTILADNSIVLSDVAKSWLQMDFGGEEAEEAGETEDTEEIDEDGGGEGVENKCAIALISGIKGALQRGPKGNELTNVRCTVLEVSTENGYGDDQAGAIRAAANFAIQKLLRAAGEGEVVVLEPQMTLTVNVHNDYIGNVLSDFNNRGGVVSEVNSVNDSEKQVMVGKVPLKSILGYSTKLRSLTAGSGVFAAEYCAHSEQREL</sequence>
<dbReference type="GO" id="GO:0032543">
    <property type="term" value="P:mitochondrial translation"/>
    <property type="evidence" value="ECO:0007669"/>
    <property type="project" value="TreeGrafter"/>
</dbReference>
<dbReference type="InterPro" id="IPR035647">
    <property type="entry name" value="EFG_III/V"/>
</dbReference>
<keyword evidence="8" id="KW-1185">Reference proteome</keyword>
<dbReference type="EMBL" id="BRXY01000316">
    <property type="protein sequence ID" value="GMH86541.1"/>
    <property type="molecule type" value="Genomic_DNA"/>
</dbReference>
<dbReference type="InterPro" id="IPR031157">
    <property type="entry name" value="G_TR_CS"/>
</dbReference>
<dbReference type="SUPFAM" id="SSF52540">
    <property type="entry name" value="P-loop containing nucleoside triphosphate hydrolases"/>
    <property type="match status" value="2"/>
</dbReference>
<name>A0A9W7B9F4_9STRA</name>
<dbReference type="InterPro" id="IPR009000">
    <property type="entry name" value="Transl_B-barrel_sf"/>
</dbReference>
<dbReference type="Gene3D" id="3.30.70.870">
    <property type="entry name" value="Elongation Factor G (Translational Gtpase), domain 3"/>
    <property type="match status" value="1"/>
</dbReference>
<feature type="compositionally biased region" description="Acidic residues" evidence="5">
    <location>
        <begin position="703"/>
        <end position="722"/>
    </location>
</feature>
<dbReference type="Pfam" id="PF14492">
    <property type="entry name" value="EFG_III"/>
    <property type="match status" value="1"/>
</dbReference>
<evidence type="ECO:0000256" key="3">
    <source>
        <dbReference type="ARBA" id="ARBA00022917"/>
    </source>
</evidence>
<dbReference type="SUPFAM" id="SSF54980">
    <property type="entry name" value="EF-G C-terminal domain-like"/>
    <property type="match status" value="2"/>
</dbReference>
<dbReference type="SMART" id="SM00838">
    <property type="entry name" value="EFG_C"/>
    <property type="match status" value="1"/>
</dbReference>
<dbReference type="OrthoDB" id="198619at2759"/>
<dbReference type="Gene3D" id="3.30.70.240">
    <property type="match status" value="1"/>
</dbReference>
<dbReference type="GO" id="GO:0003924">
    <property type="term" value="F:GTPase activity"/>
    <property type="evidence" value="ECO:0007669"/>
    <property type="project" value="InterPro"/>
</dbReference>
<keyword evidence="2" id="KW-0547">Nucleotide-binding</keyword>
<feature type="domain" description="Tr-type G" evidence="6">
    <location>
        <begin position="44"/>
        <end position="381"/>
    </location>
</feature>
<dbReference type="GO" id="GO:0009507">
    <property type="term" value="C:chloroplast"/>
    <property type="evidence" value="ECO:0007669"/>
    <property type="project" value="UniProtKB-SubCell"/>
</dbReference>
<keyword evidence="3" id="KW-0648">Protein biosynthesis</keyword>
<evidence type="ECO:0000313" key="7">
    <source>
        <dbReference type="EMBL" id="GMH86541.1"/>
    </source>
</evidence>
<dbReference type="PROSITE" id="PS00301">
    <property type="entry name" value="G_TR_1"/>
    <property type="match status" value="1"/>
</dbReference>
<comment type="subcellular location">
    <subcellularLocation>
        <location evidence="1">Plastid</location>
        <location evidence="1">Chloroplast</location>
    </subcellularLocation>
</comment>
<protein>
    <recommendedName>
        <fullName evidence="6">Tr-type G domain-containing protein</fullName>
    </recommendedName>
</protein>
<dbReference type="PANTHER" id="PTHR43261:SF1">
    <property type="entry name" value="RIBOSOME-RELEASING FACTOR 2, MITOCHONDRIAL"/>
    <property type="match status" value="1"/>
</dbReference>
<dbReference type="InterPro" id="IPR035649">
    <property type="entry name" value="EFG_V"/>
</dbReference>
<dbReference type="NCBIfam" id="TIGR00231">
    <property type="entry name" value="small_GTP"/>
    <property type="match status" value="1"/>
</dbReference>
<dbReference type="SUPFAM" id="SSF50447">
    <property type="entry name" value="Translation proteins"/>
    <property type="match status" value="1"/>
</dbReference>
<reference evidence="8" key="1">
    <citation type="journal article" date="2023" name="Commun. Biol.">
        <title>Genome analysis of Parmales, the sister group of diatoms, reveals the evolutionary specialization of diatoms from phago-mixotrophs to photoautotrophs.</title>
        <authorList>
            <person name="Ban H."/>
            <person name="Sato S."/>
            <person name="Yoshikawa S."/>
            <person name="Yamada K."/>
            <person name="Nakamura Y."/>
            <person name="Ichinomiya M."/>
            <person name="Sato N."/>
            <person name="Blanc-Mathieu R."/>
            <person name="Endo H."/>
            <person name="Kuwata A."/>
            <person name="Ogata H."/>
        </authorList>
    </citation>
    <scope>NUCLEOTIDE SEQUENCE [LARGE SCALE GENOMIC DNA]</scope>
    <source>
        <strain evidence="8">NIES 3701</strain>
    </source>
</reference>
<evidence type="ECO:0000259" key="6">
    <source>
        <dbReference type="PROSITE" id="PS51722"/>
    </source>
</evidence>
<dbReference type="AlphaFoldDB" id="A0A9W7B9F4"/>
<evidence type="ECO:0000256" key="2">
    <source>
        <dbReference type="ARBA" id="ARBA00022741"/>
    </source>
</evidence>
<evidence type="ECO:0000256" key="5">
    <source>
        <dbReference type="SAM" id="MobiDB-lite"/>
    </source>
</evidence>
<comment type="caution">
    <text evidence="7">The sequence shown here is derived from an EMBL/GenBank/DDBJ whole genome shotgun (WGS) entry which is preliminary data.</text>
</comment>
<accession>A0A9W7B9F4</accession>
<dbReference type="PANTHER" id="PTHR43261">
    <property type="entry name" value="TRANSLATION ELONGATION FACTOR G-RELATED"/>
    <property type="match status" value="1"/>
</dbReference>
<organism evidence="7 8">
    <name type="scientific">Triparma strigata</name>
    <dbReference type="NCBI Taxonomy" id="1606541"/>
    <lineage>
        <taxon>Eukaryota</taxon>
        <taxon>Sar</taxon>
        <taxon>Stramenopiles</taxon>
        <taxon>Ochrophyta</taxon>
        <taxon>Bolidophyceae</taxon>
        <taxon>Parmales</taxon>
        <taxon>Triparmaceae</taxon>
        <taxon>Triparma</taxon>
    </lineage>
</organism>
<dbReference type="PROSITE" id="PS51722">
    <property type="entry name" value="G_TR_2"/>
    <property type="match status" value="1"/>
</dbReference>
<dbReference type="InterPro" id="IPR041095">
    <property type="entry name" value="EFG_II"/>
</dbReference>
<evidence type="ECO:0000256" key="4">
    <source>
        <dbReference type="ARBA" id="ARBA00023134"/>
    </source>
</evidence>
<feature type="region of interest" description="Disordered" evidence="5">
    <location>
        <begin position="388"/>
        <end position="417"/>
    </location>
</feature>
<dbReference type="CDD" id="cd03713">
    <property type="entry name" value="EFG_mtEFG_C"/>
    <property type="match status" value="1"/>
</dbReference>
<evidence type="ECO:0000256" key="1">
    <source>
        <dbReference type="ARBA" id="ARBA00004229"/>
    </source>
</evidence>
<dbReference type="InterPro" id="IPR005225">
    <property type="entry name" value="Small_GTP-bd"/>
</dbReference>